<name>A0AAE3W192_9ACTN</name>
<comment type="caution">
    <text evidence="1">The sequence shown here is derived from an EMBL/GenBank/DDBJ whole genome shotgun (WGS) entry which is preliminary data.</text>
</comment>
<dbReference type="AlphaFoldDB" id="A0AAE3W192"/>
<dbReference type="EMBL" id="JAUSUZ010000001">
    <property type="protein sequence ID" value="MDQ0366929.1"/>
    <property type="molecule type" value="Genomic_DNA"/>
</dbReference>
<accession>A0AAE3W192</accession>
<dbReference type="Proteomes" id="UP001240236">
    <property type="component" value="Unassembled WGS sequence"/>
</dbReference>
<evidence type="ECO:0000313" key="2">
    <source>
        <dbReference type="Proteomes" id="UP001240236"/>
    </source>
</evidence>
<reference evidence="1 2" key="1">
    <citation type="submission" date="2023-07" db="EMBL/GenBank/DDBJ databases">
        <title>Sequencing the genomes of 1000 actinobacteria strains.</title>
        <authorList>
            <person name="Klenk H.-P."/>
        </authorList>
    </citation>
    <scope>NUCLEOTIDE SEQUENCE [LARGE SCALE GENOMIC DNA]</scope>
    <source>
        <strain evidence="1 2">DSM 44709</strain>
    </source>
</reference>
<keyword evidence="2" id="KW-1185">Reference proteome</keyword>
<sequence>MHQRVRLAAVVLSADSPISVLWHAVRAPAATATTAAVSPLVLSCLLPPTAGLRLHPR</sequence>
<dbReference type="RefSeq" id="WP_307240615.1">
    <property type="nucleotide sequence ID" value="NZ_JAUSUZ010000001.1"/>
</dbReference>
<organism evidence="1 2">
    <name type="scientific">Catenuloplanes indicus</name>
    <dbReference type="NCBI Taxonomy" id="137267"/>
    <lineage>
        <taxon>Bacteria</taxon>
        <taxon>Bacillati</taxon>
        <taxon>Actinomycetota</taxon>
        <taxon>Actinomycetes</taxon>
        <taxon>Micromonosporales</taxon>
        <taxon>Micromonosporaceae</taxon>
        <taxon>Catenuloplanes</taxon>
    </lineage>
</organism>
<proteinExistence type="predicted"/>
<protein>
    <submittedName>
        <fullName evidence="1">Uncharacterized protein</fullName>
    </submittedName>
</protein>
<gene>
    <name evidence="1" type="ORF">J2S42_003598</name>
</gene>
<evidence type="ECO:0000313" key="1">
    <source>
        <dbReference type="EMBL" id="MDQ0366929.1"/>
    </source>
</evidence>